<protein>
    <submittedName>
        <fullName evidence="2">Uncharacterized protein</fullName>
    </submittedName>
</protein>
<evidence type="ECO:0000313" key="2">
    <source>
        <dbReference type="EMBL" id="OJK01064.1"/>
    </source>
</evidence>
<feature type="region of interest" description="Disordered" evidence="1">
    <location>
        <begin position="68"/>
        <end position="96"/>
    </location>
</feature>
<dbReference type="GeneID" id="30969915"/>
<dbReference type="VEuPathDB" id="FungiDB:ASPACDRAFT_117827"/>
<gene>
    <name evidence="2" type="ORF">ASPACDRAFT_117827</name>
</gene>
<dbReference type="AlphaFoldDB" id="A0A1L9WY21"/>
<keyword evidence="3" id="KW-1185">Reference proteome</keyword>
<name>A0A1L9WY21_ASPA1</name>
<organism evidence="2 3">
    <name type="scientific">Aspergillus aculeatus (strain ATCC 16872 / CBS 172.66 / WB 5094)</name>
    <dbReference type="NCBI Taxonomy" id="690307"/>
    <lineage>
        <taxon>Eukaryota</taxon>
        <taxon>Fungi</taxon>
        <taxon>Dikarya</taxon>
        <taxon>Ascomycota</taxon>
        <taxon>Pezizomycotina</taxon>
        <taxon>Eurotiomycetes</taxon>
        <taxon>Eurotiomycetidae</taxon>
        <taxon>Eurotiales</taxon>
        <taxon>Aspergillaceae</taxon>
        <taxon>Aspergillus</taxon>
        <taxon>Aspergillus subgen. Circumdati</taxon>
    </lineage>
</organism>
<accession>A0A1L9WY21</accession>
<evidence type="ECO:0000313" key="3">
    <source>
        <dbReference type="Proteomes" id="UP000184546"/>
    </source>
</evidence>
<evidence type="ECO:0000256" key="1">
    <source>
        <dbReference type="SAM" id="MobiDB-lite"/>
    </source>
</evidence>
<feature type="compositionally biased region" description="Acidic residues" evidence="1">
    <location>
        <begin position="87"/>
        <end position="96"/>
    </location>
</feature>
<reference evidence="3" key="1">
    <citation type="journal article" date="2017" name="Genome Biol.">
        <title>Comparative genomics reveals high biological diversity and specific adaptations in the industrially and medically important fungal genus Aspergillus.</title>
        <authorList>
            <person name="de Vries R.P."/>
            <person name="Riley R."/>
            <person name="Wiebenga A."/>
            <person name="Aguilar-Osorio G."/>
            <person name="Amillis S."/>
            <person name="Uchima C.A."/>
            <person name="Anderluh G."/>
            <person name="Asadollahi M."/>
            <person name="Askin M."/>
            <person name="Barry K."/>
            <person name="Battaglia E."/>
            <person name="Bayram O."/>
            <person name="Benocci T."/>
            <person name="Braus-Stromeyer S.A."/>
            <person name="Caldana C."/>
            <person name="Canovas D."/>
            <person name="Cerqueira G.C."/>
            <person name="Chen F."/>
            <person name="Chen W."/>
            <person name="Choi C."/>
            <person name="Clum A."/>
            <person name="Dos Santos R.A."/>
            <person name="Damasio A.R."/>
            <person name="Diallinas G."/>
            <person name="Emri T."/>
            <person name="Fekete E."/>
            <person name="Flipphi M."/>
            <person name="Freyberg S."/>
            <person name="Gallo A."/>
            <person name="Gournas C."/>
            <person name="Habgood R."/>
            <person name="Hainaut M."/>
            <person name="Harispe M.L."/>
            <person name="Henrissat B."/>
            <person name="Hilden K.S."/>
            <person name="Hope R."/>
            <person name="Hossain A."/>
            <person name="Karabika E."/>
            <person name="Karaffa L."/>
            <person name="Karanyi Z."/>
            <person name="Krasevec N."/>
            <person name="Kuo A."/>
            <person name="Kusch H."/>
            <person name="LaButti K."/>
            <person name="Lagendijk E.L."/>
            <person name="Lapidus A."/>
            <person name="Levasseur A."/>
            <person name="Lindquist E."/>
            <person name="Lipzen A."/>
            <person name="Logrieco A.F."/>
            <person name="MacCabe A."/>
            <person name="Maekelae M.R."/>
            <person name="Malavazi I."/>
            <person name="Melin P."/>
            <person name="Meyer V."/>
            <person name="Mielnichuk N."/>
            <person name="Miskei M."/>
            <person name="Molnar A.P."/>
            <person name="Mule G."/>
            <person name="Ngan C.Y."/>
            <person name="Orejas M."/>
            <person name="Orosz E."/>
            <person name="Ouedraogo J.P."/>
            <person name="Overkamp K.M."/>
            <person name="Park H.-S."/>
            <person name="Perrone G."/>
            <person name="Piumi F."/>
            <person name="Punt P.J."/>
            <person name="Ram A.F."/>
            <person name="Ramon A."/>
            <person name="Rauscher S."/>
            <person name="Record E."/>
            <person name="Riano-Pachon D.M."/>
            <person name="Robert V."/>
            <person name="Roehrig J."/>
            <person name="Ruller R."/>
            <person name="Salamov A."/>
            <person name="Salih N.S."/>
            <person name="Samson R.A."/>
            <person name="Sandor E."/>
            <person name="Sanguinetti M."/>
            <person name="Schuetze T."/>
            <person name="Sepcic K."/>
            <person name="Shelest E."/>
            <person name="Sherlock G."/>
            <person name="Sophianopoulou V."/>
            <person name="Squina F.M."/>
            <person name="Sun H."/>
            <person name="Susca A."/>
            <person name="Todd R.B."/>
            <person name="Tsang A."/>
            <person name="Unkles S.E."/>
            <person name="van de Wiele N."/>
            <person name="van Rossen-Uffink D."/>
            <person name="Oliveira J.V."/>
            <person name="Vesth T.C."/>
            <person name="Visser J."/>
            <person name="Yu J.-H."/>
            <person name="Zhou M."/>
            <person name="Andersen M.R."/>
            <person name="Archer D.B."/>
            <person name="Baker S.E."/>
            <person name="Benoit I."/>
            <person name="Brakhage A.A."/>
            <person name="Braus G.H."/>
            <person name="Fischer R."/>
            <person name="Frisvad J.C."/>
            <person name="Goldman G.H."/>
            <person name="Houbraken J."/>
            <person name="Oakley B."/>
            <person name="Pocsi I."/>
            <person name="Scazzocchio C."/>
            <person name="Seiboth B."/>
            <person name="vanKuyk P.A."/>
            <person name="Wortman J."/>
            <person name="Dyer P.S."/>
            <person name="Grigoriev I.V."/>
        </authorList>
    </citation>
    <scope>NUCLEOTIDE SEQUENCE [LARGE SCALE GENOMIC DNA]</scope>
    <source>
        <strain evidence="3">ATCC 16872 / CBS 172.66 / WB 5094</strain>
    </source>
</reference>
<proteinExistence type="predicted"/>
<dbReference type="Proteomes" id="UP000184546">
    <property type="component" value="Unassembled WGS sequence"/>
</dbReference>
<dbReference type="EMBL" id="KV878975">
    <property type="protein sequence ID" value="OJK01064.1"/>
    <property type="molecule type" value="Genomic_DNA"/>
</dbReference>
<sequence length="96" mass="9995">MPTVGPNCTASLSFLTPTKASQPSPSQATYLGSLVWLLQQEEGEWGGSTCSSLSHIFVLLNPLPSATSSWRSKGSPAGLKAELWGGGEEEAAEEGT</sequence>
<dbReference type="RefSeq" id="XP_020057403.1">
    <property type="nucleotide sequence ID" value="XM_020196101.1"/>
</dbReference>